<feature type="compositionally biased region" description="Low complexity" evidence="1">
    <location>
        <begin position="33"/>
        <end position="43"/>
    </location>
</feature>
<keyword evidence="4" id="KW-1185">Reference proteome</keyword>
<evidence type="ECO:0000313" key="4">
    <source>
        <dbReference type="Proteomes" id="UP000503540"/>
    </source>
</evidence>
<dbReference type="EMBL" id="CP046172">
    <property type="protein sequence ID" value="QIS11499.1"/>
    <property type="molecule type" value="Genomic_DNA"/>
</dbReference>
<proteinExistence type="predicted"/>
<dbReference type="KEGG" id="nah:F5544_18125"/>
<evidence type="ECO:0000256" key="2">
    <source>
        <dbReference type="SAM" id="SignalP"/>
    </source>
</evidence>
<evidence type="ECO:0008006" key="5">
    <source>
        <dbReference type="Google" id="ProtNLM"/>
    </source>
</evidence>
<organism evidence="3 4">
    <name type="scientific">Nocardia arthritidis</name>
    <dbReference type="NCBI Taxonomy" id="228602"/>
    <lineage>
        <taxon>Bacteria</taxon>
        <taxon>Bacillati</taxon>
        <taxon>Actinomycetota</taxon>
        <taxon>Actinomycetes</taxon>
        <taxon>Mycobacteriales</taxon>
        <taxon>Nocardiaceae</taxon>
        <taxon>Nocardia</taxon>
    </lineage>
</organism>
<dbReference type="Gene3D" id="3.40.720.10">
    <property type="entry name" value="Alkaline Phosphatase, subunit A"/>
    <property type="match status" value="1"/>
</dbReference>
<accession>A0A6G9YE43</accession>
<protein>
    <recommendedName>
        <fullName evidence="5">Nucleotide pyrophosphatase</fullName>
    </recommendedName>
</protein>
<gene>
    <name evidence="3" type="ORF">F5544_18125</name>
</gene>
<dbReference type="Proteomes" id="UP000503540">
    <property type="component" value="Chromosome"/>
</dbReference>
<evidence type="ECO:0000256" key="1">
    <source>
        <dbReference type="SAM" id="MobiDB-lite"/>
    </source>
</evidence>
<feature type="region of interest" description="Disordered" evidence="1">
    <location>
        <begin position="33"/>
        <end position="59"/>
    </location>
</feature>
<sequence>MRSNSAANANTILRATVAATIATAVLGAAGPAAALPQLPDTGSPGSGSSDGGSTRPGGRKVVVIGLDGTMYSKVVEAKAPNLLKLAEQGTLGQSSIAPHTTISGPSWATVLTGVGYQARHQEQQL</sequence>
<dbReference type="Pfam" id="PF01663">
    <property type="entry name" value="Phosphodiest"/>
    <property type="match status" value="1"/>
</dbReference>
<feature type="chain" id="PRO_5026104639" description="Nucleotide pyrophosphatase" evidence="2">
    <location>
        <begin position="35"/>
        <end position="125"/>
    </location>
</feature>
<keyword evidence="2" id="KW-0732">Signal</keyword>
<dbReference type="RefSeq" id="WP_167474299.1">
    <property type="nucleotide sequence ID" value="NZ_CP046172.1"/>
</dbReference>
<feature type="signal peptide" evidence="2">
    <location>
        <begin position="1"/>
        <end position="34"/>
    </location>
</feature>
<reference evidence="3 4" key="1">
    <citation type="journal article" date="2019" name="ACS Chem. Biol.">
        <title>Identification and Mobilization of a Cryptic Antibiotic Biosynthesis Gene Locus from a Human-Pathogenic Nocardia Isolate.</title>
        <authorList>
            <person name="Herisse M."/>
            <person name="Ishida K."/>
            <person name="Porter J.L."/>
            <person name="Howden B."/>
            <person name="Hertweck C."/>
            <person name="Stinear T.P."/>
            <person name="Pidot S.J."/>
        </authorList>
    </citation>
    <scope>NUCLEOTIDE SEQUENCE [LARGE SCALE GENOMIC DNA]</scope>
    <source>
        <strain evidence="3 4">AUSMDU00012717</strain>
    </source>
</reference>
<dbReference type="InterPro" id="IPR002591">
    <property type="entry name" value="Phosphodiest/P_Trfase"/>
</dbReference>
<dbReference type="InterPro" id="IPR017850">
    <property type="entry name" value="Alkaline_phosphatase_core_sf"/>
</dbReference>
<evidence type="ECO:0000313" key="3">
    <source>
        <dbReference type="EMBL" id="QIS11499.1"/>
    </source>
</evidence>
<name>A0A6G9YE43_9NOCA</name>
<dbReference type="SUPFAM" id="SSF53649">
    <property type="entry name" value="Alkaline phosphatase-like"/>
    <property type="match status" value="1"/>
</dbReference>
<dbReference type="AlphaFoldDB" id="A0A6G9YE43"/>